<proteinExistence type="predicted"/>
<dbReference type="NCBIfam" id="TIGR03936">
    <property type="entry name" value="sam_1_link_chp"/>
    <property type="match status" value="1"/>
</dbReference>
<reference evidence="2" key="1">
    <citation type="submission" date="2022-06" db="EMBL/GenBank/DDBJ databases">
        <title>Ornithinimicrobium HY1793.</title>
        <authorList>
            <person name="Huang Y."/>
        </authorList>
    </citation>
    <scope>NUCLEOTIDE SEQUENCE</scope>
    <source>
        <strain evidence="2">HY1793</strain>
    </source>
</reference>
<keyword evidence="3" id="KW-1185">Reference proteome</keyword>
<dbReference type="RefSeq" id="WP_252591337.1">
    <property type="nucleotide sequence ID" value="NZ_CP099489.1"/>
</dbReference>
<dbReference type="InterPro" id="IPR018768">
    <property type="entry name" value="DUF2344"/>
</dbReference>
<evidence type="ECO:0000313" key="2">
    <source>
        <dbReference type="EMBL" id="USQ78539.1"/>
    </source>
</evidence>
<organism evidence="2 3">
    <name type="scientific">Ornithinimicrobium faecis</name>
    <dbReference type="NCBI Taxonomy" id="2934158"/>
    <lineage>
        <taxon>Bacteria</taxon>
        <taxon>Bacillati</taxon>
        <taxon>Actinomycetota</taxon>
        <taxon>Actinomycetes</taxon>
        <taxon>Micrococcales</taxon>
        <taxon>Ornithinimicrobiaceae</taxon>
        <taxon>Ornithinimicrobium</taxon>
    </lineage>
</organism>
<sequence>MAAARRVPEGPTPDPAVQKLRVRYAKRGRMRFTSSRDFQRALERALRLAQIPMAYSAGFHPHPKISYANAAPTGVASEAEYVELSVTREVDPVGVRSALTASLPEGLDIVEVQVAQAGALADRLAASRWQMVFPGLEVAALRQALETFLARDSVEVTRVMKQGPRAIDVRGPVVAAEVTDAPGAAVLLLTVRHTTPTVRPAELWSALGEVSGQGLPRPTSTRLAQGPLGEADAVLDPLA</sequence>
<gene>
    <name evidence="2" type="ORF">NF556_12935</name>
</gene>
<protein>
    <submittedName>
        <fullName evidence="2">TIGR03936 family radical SAM-associated protein</fullName>
    </submittedName>
</protein>
<evidence type="ECO:0000259" key="1">
    <source>
        <dbReference type="Pfam" id="PF10105"/>
    </source>
</evidence>
<dbReference type="Pfam" id="PF10105">
    <property type="entry name" value="DUF2344"/>
    <property type="match status" value="1"/>
</dbReference>
<dbReference type="Proteomes" id="UP001056455">
    <property type="component" value="Chromosome"/>
</dbReference>
<feature type="domain" description="DUF2344" evidence="1">
    <location>
        <begin position="19"/>
        <end position="200"/>
    </location>
</feature>
<evidence type="ECO:0000313" key="3">
    <source>
        <dbReference type="Proteomes" id="UP001056455"/>
    </source>
</evidence>
<dbReference type="EMBL" id="CP099489">
    <property type="protein sequence ID" value="USQ78539.1"/>
    <property type="molecule type" value="Genomic_DNA"/>
</dbReference>
<accession>A0ABY4YPB6</accession>
<name>A0ABY4YPB6_9MICO</name>